<evidence type="ECO:0000259" key="6">
    <source>
        <dbReference type="Pfam" id="PF01555"/>
    </source>
</evidence>
<dbReference type="SUPFAM" id="SSF53335">
    <property type="entry name" value="S-adenosyl-L-methionine-dependent methyltransferases"/>
    <property type="match status" value="1"/>
</dbReference>
<dbReference type="PROSITE" id="PS00092">
    <property type="entry name" value="N6_MTASE"/>
    <property type="match status" value="1"/>
</dbReference>
<dbReference type="GO" id="GO:0032259">
    <property type="term" value="P:methylation"/>
    <property type="evidence" value="ECO:0007669"/>
    <property type="project" value="UniProtKB-KW"/>
</dbReference>
<dbReference type="Proteomes" id="UP001065613">
    <property type="component" value="Chromosome"/>
</dbReference>
<dbReference type="InterPro" id="IPR002052">
    <property type="entry name" value="DNA_methylase_N6_adenine_CS"/>
</dbReference>
<dbReference type="Gene3D" id="3.40.50.150">
    <property type="entry name" value="Vaccinia Virus protein VP39"/>
    <property type="match status" value="1"/>
</dbReference>
<evidence type="ECO:0000256" key="4">
    <source>
        <dbReference type="ARBA" id="ARBA00022691"/>
    </source>
</evidence>
<proteinExistence type="inferred from homology"/>
<evidence type="ECO:0000256" key="3">
    <source>
        <dbReference type="ARBA" id="ARBA00022679"/>
    </source>
</evidence>
<evidence type="ECO:0000256" key="2">
    <source>
        <dbReference type="ARBA" id="ARBA00022603"/>
    </source>
</evidence>
<dbReference type="Pfam" id="PF01555">
    <property type="entry name" value="N6_N4_Mtase"/>
    <property type="match status" value="1"/>
</dbReference>
<feature type="domain" description="DNA methylase N-4/N-6" evidence="6">
    <location>
        <begin position="192"/>
        <end position="516"/>
    </location>
</feature>
<comment type="similarity">
    <text evidence="1">Belongs to the N(4)/N(6)-methyltransferase family.</text>
</comment>
<reference evidence="7" key="1">
    <citation type="submission" date="2021-04" db="EMBL/GenBank/DDBJ databases">
        <title>Genome sequence of Woronichinia naegeliana from Washington state freshwater lake bloom.</title>
        <authorList>
            <person name="Dreher T.W."/>
        </authorList>
    </citation>
    <scope>NUCLEOTIDE SEQUENCE</scope>
    <source>
        <strain evidence="7">WA131</strain>
    </source>
</reference>
<keyword evidence="2" id="KW-0489">Methyltransferase</keyword>
<sequence length="911" mass="102642">MARTSKSKSTAKEPKNYNHAEEHPQRPDIGTEPHFKKKKPPTAYRYDSSLAPELSWDENPAREQAEALIAKILESESLEEIKAAASQLKALGQPFLNWTGKAERESFDVPTLPLFVHERLSTRAIIETLKSHKVGGAQLNLFELFSDPQWSISDQILKAYEYHDKWVNRMILGDSLIVMNSLLQYEGMGGKVQMIYIDPPYGVKFGSNFQPFVRKRDVSHNDDNDFTREPEMVQAYRDTWELGLHSYLSYLRDRLLLARDLLTDSGSVFVQMGEENVHHVRELMDETFGSENFCRLIPYITTSFQADKLLANTTNYLLWYAKNQENIKVRSLFRQKQLGDSEAGEYKYLLLRDGSTRTMTKEEKSGMVSIPEGSKAFRYGPLTSQGFSEQGSQPFEFQGNIYKIGNNQHWKTSIDGLKNLAKKNLLIARVNSLSYFMFLHDFPVSPITNVWTDTKWGFDAGDKRYVVETNIKVIERCLLMTTDPSDLVLDLTCGSGTTAYVAEQWGRRWITCDVSRVPLALARQRLLTATFPWYQLRDGNSPASGFVYKRKQNSKGEEVGGIVPHITLKSIANNEPPAEEILVDRPETDNSIVRVCSPFTIEGTIPPPVDRSGEESPETEDIAIESSGSYEDRMLEILKKSPVLRLPGNRTINLTQIRQPAKSQNLSAEALVKASELDGTILGDVVDEALKVNLNKLPLSQKPVAFIFGPENGAIAERTVYEAAKEAERKDYAHLFIIGFAIAAKARQFVEDCQTAIGIPATYIQATPDLLMGDLLKHMRSSQIFSVCGLPDVKVHKTEEGKYQVELLGLDVFDPITMKNDSTSGNDVPAWFLDTDYNGLCFHVNQAFFPRTSAWDSIKKALKGTYDDEVWEHLAGTKSAPFDPGEHQEIAVKVIDDRGNELLVIKSLKGE</sequence>
<protein>
    <submittedName>
        <fullName evidence="7">Site-specific DNA-methyltransferase</fullName>
    </submittedName>
</protein>
<dbReference type="EMBL" id="CP073041">
    <property type="protein sequence ID" value="UXE63351.1"/>
    <property type="molecule type" value="Genomic_DNA"/>
</dbReference>
<evidence type="ECO:0000256" key="5">
    <source>
        <dbReference type="SAM" id="MobiDB-lite"/>
    </source>
</evidence>
<dbReference type="GO" id="GO:0008170">
    <property type="term" value="F:N-methyltransferase activity"/>
    <property type="evidence" value="ECO:0007669"/>
    <property type="project" value="InterPro"/>
</dbReference>
<dbReference type="AlphaFoldDB" id="A0A977L2C2"/>
<dbReference type="GO" id="GO:0003677">
    <property type="term" value="F:DNA binding"/>
    <property type="evidence" value="ECO:0007669"/>
    <property type="project" value="InterPro"/>
</dbReference>
<organism evidence="7">
    <name type="scientific">Woronichinia naegeliana WA131</name>
    <dbReference type="NCBI Taxonomy" id="2824559"/>
    <lineage>
        <taxon>Bacteria</taxon>
        <taxon>Bacillati</taxon>
        <taxon>Cyanobacteriota</taxon>
        <taxon>Cyanophyceae</taxon>
        <taxon>Synechococcales</taxon>
        <taxon>Coelosphaeriaceae</taxon>
        <taxon>Woronichinia</taxon>
    </lineage>
</organism>
<dbReference type="PRINTS" id="PR00506">
    <property type="entry name" value="D21N6MTFRASE"/>
</dbReference>
<gene>
    <name evidence="7" type="ORF">KA717_12375</name>
</gene>
<dbReference type="InterPro" id="IPR029063">
    <property type="entry name" value="SAM-dependent_MTases_sf"/>
</dbReference>
<dbReference type="InterPro" id="IPR002941">
    <property type="entry name" value="DNA_methylase_N4/N6"/>
</dbReference>
<feature type="compositionally biased region" description="Basic and acidic residues" evidence="5">
    <location>
        <begin position="10"/>
        <end position="34"/>
    </location>
</feature>
<dbReference type="KEGG" id="wna:KA717_12375"/>
<dbReference type="InterPro" id="IPR002295">
    <property type="entry name" value="N4/N6-MTase_EcoPI_Mod-like"/>
</dbReference>
<keyword evidence="3" id="KW-0808">Transferase</keyword>
<keyword evidence="4" id="KW-0949">S-adenosyl-L-methionine</keyword>
<evidence type="ECO:0000256" key="1">
    <source>
        <dbReference type="ARBA" id="ARBA00006594"/>
    </source>
</evidence>
<name>A0A977L2C2_9CYAN</name>
<feature type="region of interest" description="Disordered" evidence="5">
    <location>
        <begin position="1"/>
        <end position="45"/>
    </location>
</feature>
<evidence type="ECO:0000313" key="7">
    <source>
        <dbReference type="EMBL" id="UXE63351.1"/>
    </source>
</evidence>
<accession>A0A977L2C2</accession>